<dbReference type="SUPFAM" id="SSF47473">
    <property type="entry name" value="EF-hand"/>
    <property type="match status" value="1"/>
</dbReference>
<dbReference type="Gene3D" id="1.10.238.10">
    <property type="entry name" value="EF-hand"/>
    <property type="match status" value="1"/>
</dbReference>
<dbReference type="GO" id="GO:0006897">
    <property type="term" value="P:endocytosis"/>
    <property type="evidence" value="ECO:0007669"/>
    <property type="project" value="TreeGrafter"/>
</dbReference>
<dbReference type="EMBL" id="UYJE01003372">
    <property type="protein sequence ID" value="VDI18658.1"/>
    <property type="molecule type" value="Genomic_DNA"/>
</dbReference>
<dbReference type="GO" id="GO:0005737">
    <property type="term" value="C:cytoplasm"/>
    <property type="evidence" value="ECO:0007669"/>
    <property type="project" value="TreeGrafter"/>
</dbReference>
<organism evidence="2 3">
    <name type="scientific">Mytilus galloprovincialis</name>
    <name type="common">Mediterranean mussel</name>
    <dbReference type="NCBI Taxonomy" id="29158"/>
    <lineage>
        <taxon>Eukaryota</taxon>
        <taxon>Metazoa</taxon>
        <taxon>Spiralia</taxon>
        <taxon>Lophotrochozoa</taxon>
        <taxon>Mollusca</taxon>
        <taxon>Bivalvia</taxon>
        <taxon>Autobranchia</taxon>
        <taxon>Pteriomorphia</taxon>
        <taxon>Mytilida</taxon>
        <taxon>Mytiloidea</taxon>
        <taxon>Mytilidae</taxon>
        <taxon>Mytilinae</taxon>
        <taxon>Mytilus</taxon>
    </lineage>
</organism>
<evidence type="ECO:0000313" key="2">
    <source>
        <dbReference type="EMBL" id="VDI18658.1"/>
    </source>
</evidence>
<proteinExistence type="predicted"/>
<name>A0A8B6DGF1_MYTGA</name>
<dbReference type="Proteomes" id="UP000596742">
    <property type="component" value="Unassembled WGS sequence"/>
</dbReference>
<dbReference type="AlphaFoldDB" id="A0A8B6DGF1"/>
<dbReference type="PANTHER" id="PTHR11216">
    <property type="entry name" value="EH DOMAIN"/>
    <property type="match status" value="1"/>
</dbReference>
<evidence type="ECO:0000259" key="1">
    <source>
        <dbReference type="PROSITE" id="PS50031"/>
    </source>
</evidence>
<evidence type="ECO:0000313" key="3">
    <source>
        <dbReference type="Proteomes" id="UP000596742"/>
    </source>
</evidence>
<dbReference type="InterPro" id="IPR011992">
    <property type="entry name" value="EF-hand-dom_pair"/>
</dbReference>
<dbReference type="Pfam" id="PF12763">
    <property type="entry name" value="EH"/>
    <property type="match status" value="1"/>
</dbReference>
<keyword evidence="3" id="KW-1185">Reference proteome</keyword>
<dbReference type="GO" id="GO:0005886">
    <property type="term" value="C:plasma membrane"/>
    <property type="evidence" value="ECO:0007669"/>
    <property type="project" value="TreeGrafter"/>
</dbReference>
<comment type="caution">
    <text evidence="2">The sequence shown here is derived from an EMBL/GenBank/DDBJ whole genome shotgun (WGS) entry which is preliminary data.</text>
</comment>
<dbReference type="SMART" id="SM00027">
    <property type="entry name" value="EH"/>
    <property type="match status" value="1"/>
</dbReference>
<sequence>MEGLKLSQQEQRNYGELFQLCDVDGTGRITGIKASELFLSSGLGQDALLQISELCGAKRLGHFGRSQFYIALKLIAAAQQGMPLKLDSLNSGEFISLIKQL</sequence>
<dbReference type="InterPro" id="IPR000261">
    <property type="entry name" value="EH_dom"/>
</dbReference>
<reference evidence="2" key="1">
    <citation type="submission" date="2018-11" db="EMBL/GenBank/DDBJ databases">
        <authorList>
            <person name="Alioto T."/>
            <person name="Alioto T."/>
        </authorList>
    </citation>
    <scope>NUCLEOTIDE SEQUENCE</scope>
</reference>
<dbReference type="PANTHER" id="PTHR11216:SF174">
    <property type="entry name" value="GH06923P"/>
    <property type="match status" value="1"/>
</dbReference>
<gene>
    <name evidence="2" type="ORF">MGAL_10B000834</name>
</gene>
<accession>A0A8B6DGF1</accession>
<feature type="domain" description="EH" evidence="1">
    <location>
        <begin position="10"/>
        <end position="81"/>
    </location>
</feature>
<protein>
    <submittedName>
        <fullName evidence="2">RalBP1-associated Eps domain-containing protein</fullName>
    </submittedName>
</protein>
<dbReference type="OrthoDB" id="10045710at2759"/>
<dbReference type="PROSITE" id="PS50031">
    <property type="entry name" value="EH"/>
    <property type="match status" value="1"/>
</dbReference>
<dbReference type="GO" id="GO:0016197">
    <property type="term" value="P:endosomal transport"/>
    <property type="evidence" value="ECO:0007669"/>
    <property type="project" value="TreeGrafter"/>
</dbReference>